<sequence>MDTNWCTVCDQHIDYRNSTLYCSPQCRERDSSPNTSPNVSFASASASSSVTLSPLTKTFSTTSPTQVSPQFRYSSVNKLSPPELSLGRARMESGMGQQTTHLLLNRFT</sequence>
<proteinExistence type="predicted"/>
<dbReference type="OrthoDB" id="5599072at2759"/>
<gene>
    <name evidence="2" type="ORF">CONCODRAFT_78691</name>
</gene>
<dbReference type="InterPro" id="IPR024368">
    <property type="entry name" value="Ecl1/2/3"/>
</dbReference>
<organism evidence="2 3">
    <name type="scientific">Conidiobolus coronatus (strain ATCC 28846 / CBS 209.66 / NRRL 28638)</name>
    <name type="common">Delacroixia coronata</name>
    <dbReference type="NCBI Taxonomy" id="796925"/>
    <lineage>
        <taxon>Eukaryota</taxon>
        <taxon>Fungi</taxon>
        <taxon>Fungi incertae sedis</taxon>
        <taxon>Zoopagomycota</taxon>
        <taxon>Entomophthoromycotina</taxon>
        <taxon>Entomophthoromycetes</taxon>
        <taxon>Entomophthorales</taxon>
        <taxon>Ancylistaceae</taxon>
        <taxon>Conidiobolus</taxon>
    </lineage>
</organism>
<reference evidence="2 3" key="1">
    <citation type="journal article" date="2015" name="Genome Biol. Evol.">
        <title>Phylogenomic analyses indicate that early fungi evolved digesting cell walls of algal ancestors of land plants.</title>
        <authorList>
            <person name="Chang Y."/>
            <person name="Wang S."/>
            <person name="Sekimoto S."/>
            <person name="Aerts A.L."/>
            <person name="Choi C."/>
            <person name="Clum A."/>
            <person name="LaButti K.M."/>
            <person name="Lindquist E.A."/>
            <person name="Yee Ngan C."/>
            <person name="Ohm R.A."/>
            <person name="Salamov A.A."/>
            <person name="Grigoriev I.V."/>
            <person name="Spatafora J.W."/>
            <person name="Berbee M.L."/>
        </authorList>
    </citation>
    <scope>NUCLEOTIDE SEQUENCE [LARGE SCALE GENOMIC DNA]</scope>
    <source>
        <strain evidence="2 3">NRRL 28638</strain>
    </source>
</reference>
<name>A0A137P735_CONC2</name>
<feature type="compositionally biased region" description="Polar residues" evidence="1">
    <location>
        <begin position="95"/>
        <end position="108"/>
    </location>
</feature>
<dbReference type="AlphaFoldDB" id="A0A137P735"/>
<feature type="region of interest" description="Disordered" evidence="1">
    <location>
        <begin position="26"/>
        <end position="49"/>
    </location>
</feature>
<feature type="region of interest" description="Disordered" evidence="1">
    <location>
        <begin position="78"/>
        <end position="108"/>
    </location>
</feature>
<evidence type="ECO:0000313" key="3">
    <source>
        <dbReference type="Proteomes" id="UP000070444"/>
    </source>
</evidence>
<dbReference type="EMBL" id="KQ964493">
    <property type="protein sequence ID" value="KXN70779.1"/>
    <property type="molecule type" value="Genomic_DNA"/>
</dbReference>
<evidence type="ECO:0000256" key="1">
    <source>
        <dbReference type="SAM" id="MobiDB-lite"/>
    </source>
</evidence>
<evidence type="ECO:0000313" key="2">
    <source>
        <dbReference type="EMBL" id="KXN70779.1"/>
    </source>
</evidence>
<accession>A0A137P735</accession>
<protein>
    <submittedName>
        <fullName evidence="2">Uncharacterized protein</fullName>
    </submittedName>
</protein>
<keyword evidence="3" id="KW-1185">Reference proteome</keyword>
<feature type="compositionally biased region" description="Low complexity" evidence="1">
    <location>
        <begin position="40"/>
        <end position="49"/>
    </location>
</feature>
<dbReference type="Proteomes" id="UP000070444">
    <property type="component" value="Unassembled WGS sequence"/>
</dbReference>
<dbReference type="Pfam" id="PF12855">
    <property type="entry name" value="Ecl1"/>
    <property type="match status" value="1"/>
</dbReference>